<dbReference type="EMBL" id="JARBHB010000008">
    <property type="protein sequence ID" value="KAJ8877249.1"/>
    <property type="molecule type" value="Genomic_DNA"/>
</dbReference>
<gene>
    <name evidence="1" type="ORF">PR048_021703</name>
</gene>
<proteinExistence type="predicted"/>
<evidence type="ECO:0000313" key="2">
    <source>
        <dbReference type="Proteomes" id="UP001159363"/>
    </source>
</evidence>
<name>A0ABQ9GYX5_9NEOP</name>
<organism evidence="1 2">
    <name type="scientific">Dryococelus australis</name>
    <dbReference type="NCBI Taxonomy" id="614101"/>
    <lineage>
        <taxon>Eukaryota</taxon>
        <taxon>Metazoa</taxon>
        <taxon>Ecdysozoa</taxon>
        <taxon>Arthropoda</taxon>
        <taxon>Hexapoda</taxon>
        <taxon>Insecta</taxon>
        <taxon>Pterygota</taxon>
        <taxon>Neoptera</taxon>
        <taxon>Polyneoptera</taxon>
        <taxon>Phasmatodea</taxon>
        <taxon>Verophasmatodea</taxon>
        <taxon>Anareolatae</taxon>
        <taxon>Phasmatidae</taxon>
        <taxon>Eurycanthinae</taxon>
        <taxon>Dryococelus</taxon>
    </lineage>
</organism>
<evidence type="ECO:0000313" key="1">
    <source>
        <dbReference type="EMBL" id="KAJ8877249.1"/>
    </source>
</evidence>
<accession>A0ABQ9GYX5</accession>
<keyword evidence="2" id="KW-1185">Reference proteome</keyword>
<sequence>MFNLKRKPLKKDTCNTCDRFLAQKLNLQGKQLDELSKNQNSHLLKAQLARDLMNENLKRAQENLALEVLTFDMEKTLPLLVSQQTLSSTRGNSGFTIVEYTEVPLVGDIAMFGLRVKLEENRNIKMTLMTKAIMQSHPSIEKILVAGNSFLPNDTEFLNIECALKHHQRLYTVEYYINAQENNLEKKYASRRMLSEADIFVTKLVPLWPEGKSISSAKKAEIDSMMHLIPAVAKVFYVRLIGDNANEDDIHGFNGKFDFDIEIK</sequence>
<dbReference type="Proteomes" id="UP001159363">
    <property type="component" value="Chromosome 7"/>
</dbReference>
<comment type="caution">
    <text evidence="1">The sequence shown here is derived from an EMBL/GenBank/DDBJ whole genome shotgun (WGS) entry which is preliminary data.</text>
</comment>
<protein>
    <submittedName>
        <fullName evidence="1">Uncharacterized protein</fullName>
    </submittedName>
</protein>
<reference evidence="1 2" key="1">
    <citation type="submission" date="2023-02" db="EMBL/GenBank/DDBJ databases">
        <title>LHISI_Scaffold_Assembly.</title>
        <authorList>
            <person name="Stuart O.P."/>
            <person name="Cleave R."/>
            <person name="Magrath M.J.L."/>
            <person name="Mikheyev A.S."/>
        </authorList>
    </citation>
    <scope>NUCLEOTIDE SEQUENCE [LARGE SCALE GENOMIC DNA]</scope>
    <source>
        <strain evidence="1">Daus_M_001</strain>
        <tissue evidence="1">Leg muscle</tissue>
    </source>
</reference>